<comment type="caution">
    <text evidence="2">The sequence shown here is derived from an EMBL/GenBank/DDBJ whole genome shotgun (WGS) entry which is preliminary data.</text>
</comment>
<feature type="compositionally biased region" description="Polar residues" evidence="1">
    <location>
        <begin position="285"/>
        <end position="296"/>
    </location>
</feature>
<feature type="region of interest" description="Disordered" evidence="1">
    <location>
        <begin position="278"/>
        <end position="345"/>
    </location>
</feature>
<proteinExistence type="predicted"/>
<accession>A0A9P5DKV5</accession>
<dbReference type="OMA" id="SNGRHDW"/>
<dbReference type="PANTHER" id="PTHR43591:SF96">
    <property type="entry name" value="PUTATIVE-RELATED"/>
    <property type="match status" value="1"/>
</dbReference>
<evidence type="ECO:0000256" key="1">
    <source>
        <dbReference type="SAM" id="MobiDB-lite"/>
    </source>
</evidence>
<dbReference type="Pfam" id="PF13489">
    <property type="entry name" value="Methyltransf_23"/>
    <property type="match status" value="1"/>
</dbReference>
<organism evidence="2 3">
    <name type="scientific">Aspergillus fumigatus</name>
    <name type="common">Neosartorya fumigata</name>
    <dbReference type="NCBI Taxonomy" id="746128"/>
    <lineage>
        <taxon>Eukaryota</taxon>
        <taxon>Fungi</taxon>
        <taxon>Dikarya</taxon>
        <taxon>Ascomycota</taxon>
        <taxon>Pezizomycotina</taxon>
        <taxon>Eurotiomycetes</taxon>
        <taxon>Eurotiomycetidae</taxon>
        <taxon>Eurotiales</taxon>
        <taxon>Aspergillaceae</taxon>
        <taxon>Aspergillus</taxon>
        <taxon>Aspergillus subgen. Fumigati</taxon>
    </lineage>
</organism>
<sequence>METISSGFHLADGNGFMLDKGYAARCRLNLQFYLWKNSLAFNLHPSIPIPHTHGSPPLRIADLACGTGIWLLDLPCELPEPAVLDGFDIDLSKAPPAQWLPNNVTVHNWDILSPVPEHLVGRYDIVHLRLLILVVQHSDPVPIIQNAYRMLKPGGYIQWDDLNYPDTHVSKANPGADTPAFDRLLQFVRSNGRHDWVLSLPGILERNGFTDARLDHFGDRTELAMAHGDQHLMTMEEFAGSLQQKGMLEEAQNIHQLIADCCQEASPAVALSMAQRPSFQCDPGQASNVVDSSELSDQNKAKDTSQAPAFGALEPGNSPRDLQASLAQDPKQTKSPVRQRHVGTV</sequence>
<dbReference type="AlphaFoldDB" id="A0A9P5DKV5"/>
<reference evidence="2" key="1">
    <citation type="submission" date="2021-08" db="EMBL/GenBank/DDBJ databases">
        <title>Global Aspergillus fumigatus from environmental and clinical sources.</title>
        <authorList>
            <person name="Barber A."/>
            <person name="Sae-Ong T."/>
        </authorList>
    </citation>
    <scope>NUCLEOTIDE SEQUENCE</scope>
    <source>
        <strain evidence="2">NRZ-2016-071</strain>
    </source>
</reference>
<dbReference type="InterPro" id="IPR029063">
    <property type="entry name" value="SAM-dependent_MTases_sf"/>
</dbReference>
<name>A0A9P5DKV5_ASPFM</name>
<dbReference type="CDD" id="cd02440">
    <property type="entry name" value="AdoMet_MTases"/>
    <property type="match status" value="1"/>
</dbReference>
<dbReference type="Proteomes" id="UP000813423">
    <property type="component" value="Unassembled WGS sequence"/>
</dbReference>
<dbReference type="EMBL" id="JAIBSC010000016">
    <property type="protein sequence ID" value="KAH1908988.1"/>
    <property type="molecule type" value="Genomic_DNA"/>
</dbReference>
<protein>
    <recommendedName>
        <fullName evidence="4">Methyltransferase domain-containing protein</fullName>
    </recommendedName>
</protein>
<evidence type="ECO:0000313" key="3">
    <source>
        <dbReference type="Proteomes" id="UP000813423"/>
    </source>
</evidence>
<gene>
    <name evidence="2" type="ORF">KXV57_002481</name>
</gene>
<dbReference type="SUPFAM" id="SSF53335">
    <property type="entry name" value="S-adenosyl-L-methionine-dependent methyltransferases"/>
    <property type="match status" value="1"/>
</dbReference>
<evidence type="ECO:0008006" key="4">
    <source>
        <dbReference type="Google" id="ProtNLM"/>
    </source>
</evidence>
<dbReference type="PANTHER" id="PTHR43591">
    <property type="entry name" value="METHYLTRANSFERASE"/>
    <property type="match status" value="1"/>
</dbReference>
<evidence type="ECO:0000313" key="2">
    <source>
        <dbReference type="EMBL" id="KAH1908988.1"/>
    </source>
</evidence>
<dbReference type="Gene3D" id="3.40.50.150">
    <property type="entry name" value="Vaccinia Virus protein VP39"/>
    <property type="match status" value="1"/>
</dbReference>